<evidence type="ECO:0000313" key="3">
    <source>
        <dbReference type="EMBL" id="AOR22480.1"/>
    </source>
</evidence>
<sequence>MNYVYILECSDKTLYTGWTNDLEKRVKMHSLGKGAKYTRGRTPVKLLYYEIFEDKKEAMKREYRIKRLTRLQKEELIRNFNCDFRI</sequence>
<organism evidence="3 4">
    <name type="scientific">Clostridium taeniosporum</name>
    <dbReference type="NCBI Taxonomy" id="394958"/>
    <lineage>
        <taxon>Bacteria</taxon>
        <taxon>Bacillati</taxon>
        <taxon>Bacillota</taxon>
        <taxon>Clostridia</taxon>
        <taxon>Eubacteriales</taxon>
        <taxon>Clostridiaceae</taxon>
        <taxon>Clostridium</taxon>
    </lineage>
</organism>
<dbReference type="PANTHER" id="PTHR34477">
    <property type="entry name" value="UPF0213 PROTEIN YHBQ"/>
    <property type="match status" value="1"/>
</dbReference>
<dbReference type="KEGG" id="ctae:BGI42_01485"/>
<dbReference type="AlphaFoldDB" id="A0A1D7XHA4"/>
<evidence type="ECO:0000259" key="2">
    <source>
        <dbReference type="PROSITE" id="PS50164"/>
    </source>
</evidence>
<feature type="domain" description="GIY-YIG" evidence="2">
    <location>
        <begin position="1"/>
        <end position="75"/>
    </location>
</feature>
<dbReference type="CDD" id="cd10456">
    <property type="entry name" value="GIY-YIG_UPF0213"/>
    <property type="match status" value="1"/>
</dbReference>
<comment type="similarity">
    <text evidence="1">Belongs to the UPF0213 family.</text>
</comment>
<gene>
    <name evidence="3" type="ORF">BGI42_01485</name>
</gene>
<protein>
    <submittedName>
        <fullName evidence="3">GIY-YIG nuclease family protein</fullName>
    </submittedName>
</protein>
<dbReference type="SUPFAM" id="SSF82771">
    <property type="entry name" value="GIY-YIG endonuclease"/>
    <property type="match status" value="1"/>
</dbReference>
<dbReference type="PROSITE" id="PS50164">
    <property type="entry name" value="GIY_YIG"/>
    <property type="match status" value="1"/>
</dbReference>
<dbReference type="EMBL" id="CP017253">
    <property type="protein sequence ID" value="AOR22480.1"/>
    <property type="molecule type" value="Genomic_DNA"/>
</dbReference>
<reference evidence="4" key="1">
    <citation type="submission" date="2016-09" db="EMBL/GenBank/DDBJ databases">
        <title>Genomics of Clostridium taeniosporum, an organism which forms endospores with ribbon-like appendages.</title>
        <authorList>
            <person name="Walker J.R."/>
        </authorList>
    </citation>
    <scope>NUCLEOTIDE SEQUENCE [LARGE SCALE GENOMIC DNA]</scope>
    <source>
        <strain evidence="4">1/k</strain>
    </source>
</reference>
<accession>A0A1D7XHA4</accession>
<dbReference type="Pfam" id="PF01541">
    <property type="entry name" value="GIY-YIG"/>
    <property type="match status" value="1"/>
</dbReference>
<dbReference type="Gene3D" id="3.40.1440.10">
    <property type="entry name" value="GIY-YIG endonuclease"/>
    <property type="match status" value="1"/>
</dbReference>
<dbReference type="InterPro" id="IPR000305">
    <property type="entry name" value="GIY-YIG_endonuc"/>
</dbReference>
<name>A0A1D7XHA4_9CLOT</name>
<dbReference type="PANTHER" id="PTHR34477:SF1">
    <property type="entry name" value="UPF0213 PROTEIN YHBQ"/>
    <property type="match status" value="1"/>
</dbReference>
<dbReference type="InterPro" id="IPR050190">
    <property type="entry name" value="UPF0213_domain"/>
</dbReference>
<proteinExistence type="inferred from homology"/>
<keyword evidence="4" id="KW-1185">Reference proteome</keyword>
<dbReference type="Proteomes" id="UP000094652">
    <property type="component" value="Chromosome"/>
</dbReference>
<dbReference type="InterPro" id="IPR035901">
    <property type="entry name" value="GIY-YIG_endonuc_sf"/>
</dbReference>
<dbReference type="RefSeq" id="WP_069678641.1">
    <property type="nucleotide sequence ID" value="NZ_CP017253.2"/>
</dbReference>
<dbReference type="OrthoDB" id="9807770at2"/>
<evidence type="ECO:0000256" key="1">
    <source>
        <dbReference type="ARBA" id="ARBA00007435"/>
    </source>
</evidence>
<dbReference type="STRING" id="394958.BGI42_01485"/>
<evidence type="ECO:0000313" key="4">
    <source>
        <dbReference type="Proteomes" id="UP000094652"/>
    </source>
</evidence>